<accession>A0A183B1H8</accession>
<dbReference type="OrthoDB" id="6270063at2759"/>
<organism evidence="3">
    <name type="scientific">Echinostoma caproni</name>
    <dbReference type="NCBI Taxonomy" id="27848"/>
    <lineage>
        <taxon>Eukaryota</taxon>
        <taxon>Metazoa</taxon>
        <taxon>Spiralia</taxon>
        <taxon>Lophotrochozoa</taxon>
        <taxon>Platyhelminthes</taxon>
        <taxon>Trematoda</taxon>
        <taxon>Digenea</taxon>
        <taxon>Plagiorchiida</taxon>
        <taxon>Echinostomata</taxon>
        <taxon>Echinostomatoidea</taxon>
        <taxon>Echinostomatidae</taxon>
        <taxon>Echinostoma</taxon>
    </lineage>
</organism>
<dbReference type="EMBL" id="UZAN01054213">
    <property type="protein sequence ID" value="VDP90336.1"/>
    <property type="molecule type" value="Genomic_DNA"/>
</dbReference>
<dbReference type="Proteomes" id="UP000272942">
    <property type="component" value="Unassembled WGS sequence"/>
</dbReference>
<reference evidence="3" key="1">
    <citation type="submission" date="2016-06" db="UniProtKB">
        <authorList>
            <consortium name="WormBaseParasite"/>
        </authorList>
    </citation>
    <scope>IDENTIFICATION</scope>
</reference>
<evidence type="ECO:0000313" key="2">
    <source>
        <dbReference type="Proteomes" id="UP000272942"/>
    </source>
</evidence>
<keyword evidence="2" id="KW-1185">Reference proteome</keyword>
<protein>
    <submittedName>
        <fullName evidence="3">Fungal_trans domain-containing protein</fullName>
    </submittedName>
</protein>
<name>A0A183B1H8_9TREM</name>
<dbReference type="WBParaSite" id="ECPE_0001310101-mRNA-1">
    <property type="protein sequence ID" value="ECPE_0001310101-mRNA-1"/>
    <property type="gene ID" value="ECPE_0001310101"/>
</dbReference>
<dbReference type="AlphaFoldDB" id="A0A183B1H8"/>
<proteinExistence type="predicted"/>
<reference evidence="1 2" key="2">
    <citation type="submission" date="2018-11" db="EMBL/GenBank/DDBJ databases">
        <authorList>
            <consortium name="Pathogen Informatics"/>
        </authorList>
    </citation>
    <scope>NUCLEOTIDE SEQUENCE [LARGE SCALE GENOMIC DNA]</scope>
    <source>
        <strain evidence="1 2">Egypt</strain>
    </source>
</reference>
<evidence type="ECO:0000313" key="1">
    <source>
        <dbReference type="EMBL" id="VDP90336.1"/>
    </source>
</evidence>
<sequence length="299" mass="34401">MVSQVEAFIQDNSQAIRELRNLELIRLNRTNPLTNAINAALRIYIELLESFQSSFPCISTTNQLLYWGFIRTRIAGLYLEAEKYPTQLDRSDMFMLNIFAGLFQSTFNLLAASLSVRNVQQPGTSDLDQSDLSAMHWLHSAKRVHELYLKQNPEQIGPTFWETIQFLMYKEHEKRSDRLPGSRAYQLANEPDHAAACCQLTLSRQLTFARPFHNLLRVFGPFDRRKRPRPMSARRTRDSITENAGVRRRQTDCISAAFHPFDRVEWATNAASLAQYYETVEQSSSAFYGALECYISALA</sequence>
<evidence type="ECO:0000313" key="3">
    <source>
        <dbReference type="WBParaSite" id="ECPE_0001310101-mRNA-1"/>
    </source>
</evidence>
<gene>
    <name evidence="1" type="ORF">ECPE_LOCUS13064</name>
</gene>